<accession>A0AA37TJX7</accession>
<dbReference type="EMBL" id="BSPL01000023">
    <property type="protein sequence ID" value="GLS72788.1"/>
    <property type="molecule type" value="Genomic_DNA"/>
</dbReference>
<comment type="caution">
    <text evidence="2">The sequence shown here is derived from an EMBL/GenBank/DDBJ whole genome shotgun (WGS) entry which is preliminary data.</text>
</comment>
<gene>
    <name evidence="2" type="ORF">GCM10007890_48030</name>
</gene>
<evidence type="ECO:0000313" key="2">
    <source>
        <dbReference type="EMBL" id="GLS72788.1"/>
    </source>
</evidence>
<dbReference type="RefSeq" id="WP_043075262.1">
    <property type="nucleotide sequence ID" value="NZ_BPQZ01000003.1"/>
</dbReference>
<dbReference type="AlphaFoldDB" id="A0AA37TJX7"/>
<name>A0AA37TJX7_9HYPH</name>
<organism evidence="2 3">
    <name type="scientific">Methylobacterium tardum</name>
    <dbReference type="NCBI Taxonomy" id="374432"/>
    <lineage>
        <taxon>Bacteria</taxon>
        <taxon>Pseudomonadati</taxon>
        <taxon>Pseudomonadota</taxon>
        <taxon>Alphaproteobacteria</taxon>
        <taxon>Hyphomicrobiales</taxon>
        <taxon>Methylobacteriaceae</taxon>
        <taxon>Methylobacterium</taxon>
    </lineage>
</organism>
<dbReference type="Proteomes" id="UP001157440">
    <property type="component" value="Unassembled WGS sequence"/>
</dbReference>
<feature type="region of interest" description="Disordered" evidence="1">
    <location>
        <begin position="164"/>
        <end position="210"/>
    </location>
</feature>
<protein>
    <submittedName>
        <fullName evidence="2">Uncharacterized protein</fullName>
    </submittedName>
</protein>
<proteinExistence type="predicted"/>
<evidence type="ECO:0000313" key="3">
    <source>
        <dbReference type="Proteomes" id="UP001157440"/>
    </source>
</evidence>
<evidence type="ECO:0000256" key="1">
    <source>
        <dbReference type="SAM" id="MobiDB-lite"/>
    </source>
</evidence>
<keyword evidence="3" id="KW-1185">Reference proteome</keyword>
<reference evidence="3" key="1">
    <citation type="journal article" date="2019" name="Int. J. Syst. Evol. Microbiol.">
        <title>The Global Catalogue of Microorganisms (GCM) 10K type strain sequencing project: providing services to taxonomists for standard genome sequencing and annotation.</title>
        <authorList>
            <consortium name="The Broad Institute Genomics Platform"/>
            <consortium name="The Broad Institute Genome Sequencing Center for Infectious Disease"/>
            <person name="Wu L."/>
            <person name="Ma J."/>
        </authorList>
    </citation>
    <scope>NUCLEOTIDE SEQUENCE [LARGE SCALE GENOMIC DNA]</scope>
    <source>
        <strain evidence="3">NBRC 103632</strain>
    </source>
</reference>
<sequence>MTTTSTARGARDVLMMFATEGEPTPRRLEAYAKDHPELRRELTELAVEMVLEPSRPLPPADASTKATVASAWARFQAGTRSDVERAPVRSAAALPNVFAGFSGAAFPRLAARLDVTPLFLIKMKDGLIEAARFPRAFSKLVADEVGHEVDLIIASLGRPSAIPRGMMAKSDGKPEAGAKQSFEEAVATSGLTPEQQERLLNMARAERGSD</sequence>